<evidence type="ECO:0000256" key="1">
    <source>
        <dbReference type="SAM" id="MobiDB-lite"/>
    </source>
</evidence>
<accession>A0A328BB11</accession>
<sequence>MSLKIGGSAEKSKTTTSRNSTTRGRTTPIVPDWALGPVQRGAERVGGLFDLDPQTLVAPSHALENQAAASAATLGRSNWGDAEPGLPQGPGDTSWLSGFMNADTPFASGGKAYNYMDRYVNPYLSEVVDASAADFDANAGQVRAQQALDLAGAGAFGGSGAALTQSMTEGELARGRASTLSGLRSKAWETALGAAAGDADRATQARIANAQTALQDRAQKAGFGFRSQEQQLAAQAAQRANIATQAELGATLRGVDQQQRAAPITTAQQIVAMLSGLPIGLFVGQEKDESSSETGTSKTKGVSATFSADIPLAKG</sequence>
<gene>
    <name evidence="2" type="ORF">DJ019_17165</name>
</gene>
<feature type="compositionally biased region" description="Low complexity" evidence="1">
    <location>
        <begin position="292"/>
        <end position="301"/>
    </location>
</feature>
<comment type="caution">
    <text evidence="2">The sequence shown here is derived from an EMBL/GenBank/DDBJ whole genome shotgun (WGS) entry which is preliminary data.</text>
</comment>
<feature type="compositionally biased region" description="Low complexity" evidence="1">
    <location>
        <begin position="14"/>
        <end position="27"/>
    </location>
</feature>
<dbReference type="RefSeq" id="WP_111277316.1">
    <property type="nucleotide sequence ID" value="NZ_QFYS01000009.1"/>
</dbReference>
<organism evidence="2 3">
    <name type="scientific">Phenylobacterium kunshanense</name>
    <dbReference type="NCBI Taxonomy" id="1445034"/>
    <lineage>
        <taxon>Bacteria</taxon>
        <taxon>Pseudomonadati</taxon>
        <taxon>Pseudomonadota</taxon>
        <taxon>Alphaproteobacteria</taxon>
        <taxon>Caulobacterales</taxon>
        <taxon>Caulobacteraceae</taxon>
        <taxon>Phenylobacterium</taxon>
    </lineage>
</organism>
<dbReference type="Proteomes" id="UP000249524">
    <property type="component" value="Unassembled WGS sequence"/>
</dbReference>
<evidence type="ECO:0000313" key="3">
    <source>
        <dbReference type="Proteomes" id="UP000249524"/>
    </source>
</evidence>
<reference evidence="2 3" key="1">
    <citation type="submission" date="2018-05" db="EMBL/GenBank/DDBJ databases">
        <authorList>
            <person name="Lanie J.A."/>
            <person name="Ng W.-L."/>
            <person name="Kazmierczak K.M."/>
            <person name="Andrzejewski T.M."/>
            <person name="Davidsen T.M."/>
            <person name="Wayne K.J."/>
            <person name="Tettelin H."/>
            <person name="Glass J.I."/>
            <person name="Rusch D."/>
            <person name="Podicherti R."/>
            <person name="Tsui H.-C.T."/>
            <person name="Winkler M.E."/>
        </authorList>
    </citation>
    <scope>NUCLEOTIDE SEQUENCE [LARGE SCALE GENOMIC DNA]</scope>
    <source>
        <strain evidence="2 3">BUT-10</strain>
    </source>
</reference>
<feature type="region of interest" description="Disordered" evidence="1">
    <location>
        <begin position="285"/>
        <end position="315"/>
    </location>
</feature>
<evidence type="ECO:0000313" key="2">
    <source>
        <dbReference type="EMBL" id="RAK63006.1"/>
    </source>
</evidence>
<dbReference type="OrthoDB" id="7210517at2"/>
<name>A0A328BB11_9CAUL</name>
<evidence type="ECO:0008006" key="4">
    <source>
        <dbReference type="Google" id="ProtNLM"/>
    </source>
</evidence>
<dbReference type="EMBL" id="QFYS01000009">
    <property type="protein sequence ID" value="RAK63006.1"/>
    <property type="molecule type" value="Genomic_DNA"/>
</dbReference>
<keyword evidence="3" id="KW-1185">Reference proteome</keyword>
<protein>
    <recommendedName>
        <fullName evidence="4">Tail fiber domain-containing protein</fullName>
    </recommendedName>
</protein>
<proteinExistence type="predicted"/>
<dbReference type="AlphaFoldDB" id="A0A328BB11"/>
<feature type="region of interest" description="Disordered" evidence="1">
    <location>
        <begin position="1"/>
        <end position="33"/>
    </location>
</feature>